<dbReference type="EMBL" id="AJAQ01000018">
    <property type="protein sequence ID" value="EOH93084.1"/>
    <property type="molecule type" value="Genomic_DNA"/>
</dbReference>
<dbReference type="InterPro" id="IPR022653">
    <property type="entry name" value="De-COase2_pyr-phos_BS"/>
</dbReference>
<feature type="binding site" evidence="5">
    <location>
        <position position="385"/>
    </location>
    <ligand>
        <name>pyridoxal 5'-phosphate</name>
        <dbReference type="ChEBI" id="CHEBI:597326"/>
    </ligand>
</feature>
<comment type="pathway">
    <text evidence="5 8">Amino-acid biosynthesis; L-lysine biosynthesis via DAP pathway; L-lysine from DL-2,6-diaminopimelate: step 1/1.</text>
</comment>
<feature type="binding site" evidence="5">
    <location>
        <position position="288"/>
    </location>
    <ligand>
        <name>substrate</name>
    </ligand>
</feature>
<dbReference type="SUPFAM" id="SSF50621">
    <property type="entry name" value="Alanine racemase C-terminal domain-like"/>
    <property type="match status" value="1"/>
</dbReference>
<dbReference type="PROSITE" id="PS00878">
    <property type="entry name" value="ODR_DC_2_1"/>
    <property type="match status" value="1"/>
</dbReference>
<dbReference type="Proteomes" id="UP000013782">
    <property type="component" value="Unassembled WGS sequence"/>
</dbReference>
<dbReference type="RefSeq" id="WP_010757710.1">
    <property type="nucleotide sequence ID" value="NZ_ASWD01000001.1"/>
</dbReference>
<dbReference type="PRINTS" id="PR01181">
    <property type="entry name" value="DAPDCRBXLASE"/>
</dbReference>
<dbReference type="PATRIC" id="fig|1158607.3.peg.2716"/>
<name>R2SYK5_9ENTE</name>
<evidence type="ECO:0000256" key="4">
    <source>
        <dbReference type="ARBA" id="ARBA00023239"/>
    </source>
</evidence>
<feature type="binding site" evidence="5">
    <location>
        <position position="243"/>
    </location>
    <ligand>
        <name>pyridoxal 5'-phosphate</name>
        <dbReference type="ChEBI" id="CHEBI:597326"/>
    </ligand>
</feature>
<dbReference type="FunFam" id="3.20.20.10:FF:000003">
    <property type="entry name" value="Diaminopimelate decarboxylase"/>
    <property type="match status" value="1"/>
</dbReference>
<dbReference type="OrthoDB" id="9802241at2"/>
<comment type="subunit">
    <text evidence="5">Homodimer.</text>
</comment>
<dbReference type="CDD" id="cd06828">
    <property type="entry name" value="PLPDE_III_DapDC"/>
    <property type="match status" value="1"/>
</dbReference>
<reference evidence="10 11" key="1">
    <citation type="submission" date="2013-02" db="EMBL/GenBank/DDBJ databases">
        <title>The Genome Sequence of Enterococcus pallens BAA-351.</title>
        <authorList>
            <consortium name="The Broad Institute Genome Sequencing Platform"/>
            <consortium name="The Broad Institute Genome Sequencing Center for Infectious Disease"/>
            <person name="Earl A.M."/>
            <person name="Gilmore M.S."/>
            <person name="Lebreton F."/>
            <person name="Walker B."/>
            <person name="Young S.K."/>
            <person name="Zeng Q."/>
            <person name="Gargeya S."/>
            <person name="Fitzgerald M."/>
            <person name="Haas B."/>
            <person name="Abouelleil A."/>
            <person name="Alvarado L."/>
            <person name="Arachchi H.M."/>
            <person name="Berlin A.M."/>
            <person name="Chapman S.B."/>
            <person name="Dewar J."/>
            <person name="Goldberg J."/>
            <person name="Griggs A."/>
            <person name="Gujja S."/>
            <person name="Hansen M."/>
            <person name="Howarth C."/>
            <person name="Imamovic A."/>
            <person name="Larimer J."/>
            <person name="McCowan C."/>
            <person name="Murphy C."/>
            <person name="Neiman D."/>
            <person name="Pearson M."/>
            <person name="Priest M."/>
            <person name="Roberts A."/>
            <person name="Saif S."/>
            <person name="Shea T."/>
            <person name="Sisk P."/>
            <person name="Sykes S."/>
            <person name="Wortman J."/>
            <person name="Nusbaum C."/>
            <person name="Birren B."/>
        </authorList>
    </citation>
    <scope>NUCLEOTIDE SEQUENCE [LARGE SCALE GENOMIC DNA]</scope>
    <source>
        <strain evidence="10 11">ATCC BAA-351</strain>
    </source>
</reference>
<dbReference type="HOGENOM" id="CLU_026444_0_1_9"/>
<dbReference type="InterPro" id="IPR029066">
    <property type="entry name" value="PLP-binding_barrel"/>
</dbReference>
<dbReference type="eggNOG" id="COG0019">
    <property type="taxonomic scope" value="Bacteria"/>
</dbReference>
<keyword evidence="5 8" id="KW-0457">Lysine biosynthesis</keyword>
<dbReference type="Gene3D" id="2.40.37.10">
    <property type="entry name" value="Lyase, Ornithine Decarboxylase, Chain A, domain 1"/>
    <property type="match status" value="1"/>
</dbReference>
<comment type="catalytic activity">
    <reaction evidence="5 8">
        <text>meso-2,6-diaminopimelate + H(+) = L-lysine + CO2</text>
        <dbReference type="Rhea" id="RHEA:15101"/>
        <dbReference type="ChEBI" id="CHEBI:15378"/>
        <dbReference type="ChEBI" id="CHEBI:16526"/>
        <dbReference type="ChEBI" id="CHEBI:32551"/>
        <dbReference type="ChEBI" id="CHEBI:57791"/>
        <dbReference type="EC" id="4.1.1.20"/>
    </reaction>
</comment>
<dbReference type="PANTHER" id="PTHR43727:SF2">
    <property type="entry name" value="GROUP IV DECARBOXYLASE"/>
    <property type="match status" value="1"/>
</dbReference>
<dbReference type="GO" id="GO:0008836">
    <property type="term" value="F:diaminopimelate decarboxylase activity"/>
    <property type="evidence" value="ECO:0007669"/>
    <property type="project" value="UniProtKB-UniRule"/>
</dbReference>
<dbReference type="GO" id="GO:0030170">
    <property type="term" value="F:pyridoxal phosphate binding"/>
    <property type="evidence" value="ECO:0007669"/>
    <property type="project" value="UniProtKB-UniRule"/>
</dbReference>
<dbReference type="PRINTS" id="PR01179">
    <property type="entry name" value="ODADCRBXLASE"/>
</dbReference>
<evidence type="ECO:0000256" key="7">
    <source>
        <dbReference type="PIRSR" id="PIRSR600183-50"/>
    </source>
</evidence>
<gene>
    <name evidence="5" type="primary">lysA</name>
    <name evidence="10" type="ORF">UAU_02726</name>
</gene>
<comment type="function">
    <text evidence="5">Specifically catalyzes the decarboxylation of meso-diaminopimelate (meso-DAP) to L-lysine.</text>
</comment>
<dbReference type="InterPro" id="IPR002986">
    <property type="entry name" value="DAP_deCOOHase_LysA"/>
</dbReference>
<feature type="domain" description="Orn/DAP/Arg decarboxylase 2 N-terminal" evidence="9">
    <location>
        <begin position="36"/>
        <end position="292"/>
    </location>
</feature>
<evidence type="ECO:0000256" key="3">
    <source>
        <dbReference type="ARBA" id="ARBA00022898"/>
    </source>
</evidence>
<comment type="caution">
    <text evidence="10">The sequence shown here is derived from an EMBL/GenBank/DDBJ whole genome shotgun (WGS) entry which is preliminary data.</text>
</comment>
<dbReference type="InterPro" id="IPR009006">
    <property type="entry name" value="Ala_racemase/Decarboxylase_C"/>
</dbReference>
<evidence type="ECO:0000259" key="9">
    <source>
        <dbReference type="Pfam" id="PF02784"/>
    </source>
</evidence>
<feature type="modified residue" description="N6-(pyridoxal phosphate)lysine" evidence="5 7">
    <location>
        <position position="61"/>
    </location>
</feature>
<evidence type="ECO:0000256" key="1">
    <source>
        <dbReference type="ARBA" id="ARBA00001933"/>
    </source>
</evidence>
<keyword evidence="3 5" id="KW-0663">Pyridoxal phosphate</keyword>
<feature type="binding site" evidence="5">
    <location>
        <position position="329"/>
    </location>
    <ligand>
        <name>substrate</name>
    </ligand>
</feature>
<dbReference type="Pfam" id="PF02784">
    <property type="entry name" value="Orn_Arg_deC_N"/>
    <property type="match status" value="1"/>
</dbReference>
<organism evidence="10 11">
    <name type="scientific">Enterococcus pallens ATCC BAA-351</name>
    <dbReference type="NCBI Taxonomy" id="1158607"/>
    <lineage>
        <taxon>Bacteria</taxon>
        <taxon>Bacillati</taxon>
        <taxon>Bacillota</taxon>
        <taxon>Bacilli</taxon>
        <taxon>Lactobacillales</taxon>
        <taxon>Enterococcaceae</taxon>
        <taxon>Enterococcus</taxon>
    </lineage>
</organism>
<dbReference type="Gene3D" id="3.20.20.10">
    <property type="entry name" value="Alanine racemase"/>
    <property type="match status" value="1"/>
</dbReference>
<protein>
    <recommendedName>
        <fullName evidence="5 6">Diaminopimelate decarboxylase</fullName>
        <shortName evidence="5">DAP decarboxylase</shortName>
        <shortName evidence="5">DAPDC</shortName>
        <ecNumber evidence="5 6">4.1.1.20</ecNumber>
    </recommendedName>
</protein>
<dbReference type="InterPro" id="IPR000183">
    <property type="entry name" value="Orn/DAP/Arg_de-COase"/>
</dbReference>
<feature type="binding site" evidence="5">
    <location>
        <position position="357"/>
    </location>
    <ligand>
        <name>substrate</name>
    </ligand>
</feature>
<dbReference type="SUPFAM" id="SSF51419">
    <property type="entry name" value="PLP-binding barrel"/>
    <property type="match status" value="1"/>
</dbReference>
<keyword evidence="11" id="KW-1185">Reference proteome</keyword>
<keyword evidence="2 5" id="KW-0210">Decarboxylase</keyword>
<dbReference type="EC" id="4.1.1.20" evidence="5 6"/>
<keyword evidence="4 5" id="KW-0456">Lyase</keyword>
<evidence type="ECO:0000313" key="10">
    <source>
        <dbReference type="EMBL" id="EOH93084.1"/>
    </source>
</evidence>
<sequence length="432" mass="47529">MELTVKNGHLFWDGCDTVDLAKTYGTPLYVFSQSIIEERCQELRRDFVDKYENVRVAYASKAFSTMAMLKIIEKQGFSLEVLSDGELHTALQAGFPVEKIEINGNNKSMVELEMAIDHGVGRIIVDSLQEVDLISAMAQEKNKTVNILFRITPEVNVATHSFISTGQKDSKFGIPINDDILFPQVQKAIEAAGINFLGFHFHVGSQLSDNSAHLGAVDIALDLVKMVKERFDYEISELNFGGGFGVRYTDEDIRQPFAYFLAPMMDKVLAFCEKENYPQPAVVIEPGRSIVAEAGITLHTIGAIKELPGIRKYVSIDGGMTDNIRPGLYDANYTGVLANKADQAAAETVTVSGKACESTDILVKDLELPNVETGDIFATFSTGAYGYSMASNYNKLAIPAVVLVKDGQADLIVKRQSLDQMIQNEVIPESLK</sequence>
<evidence type="ECO:0000256" key="5">
    <source>
        <dbReference type="HAMAP-Rule" id="MF_02120"/>
    </source>
</evidence>
<feature type="binding site" evidence="5">
    <location>
        <position position="385"/>
    </location>
    <ligand>
        <name>substrate</name>
    </ligand>
</feature>
<dbReference type="STRING" id="160454.RV10_GL003252"/>
<feature type="binding site" evidence="5">
    <location>
        <position position="325"/>
    </location>
    <ligand>
        <name>substrate</name>
    </ligand>
</feature>
<dbReference type="InterPro" id="IPR022644">
    <property type="entry name" value="De-COase2_N"/>
</dbReference>
<evidence type="ECO:0000256" key="6">
    <source>
        <dbReference type="NCBIfam" id="TIGR01048"/>
    </source>
</evidence>
<dbReference type="GO" id="GO:0009089">
    <property type="term" value="P:lysine biosynthetic process via diaminopimelate"/>
    <property type="evidence" value="ECO:0007669"/>
    <property type="project" value="UniProtKB-UniRule"/>
</dbReference>
<dbReference type="NCBIfam" id="TIGR01048">
    <property type="entry name" value="lysA"/>
    <property type="match status" value="1"/>
</dbReference>
<keyword evidence="5" id="KW-0028">Amino-acid biosynthesis</keyword>
<dbReference type="HAMAP" id="MF_02120">
    <property type="entry name" value="LysA"/>
    <property type="match status" value="1"/>
</dbReference>
<comment type="cofactor">
    <cofactor evidence="1 5 7 8">
        <name>pyridoxal 5'-phosphate</name>
        <dbReference type="ChEBI" id="CHEBI:597326"/>
    </cofactor>
</comment>
<proteinExistence type="inferred from homology"/>
<comment type="similarity">
    <text evidence="5">Belongs to the Orn/Lys/Arg decarboxylase class-II family. LysA subfamily.</text>
</comment>
<dbReference type="PANTHER" id="PTHR43727">
    <property type="entry name" value="DIAMINOPIMELATE DECARBOXYLASE"/>
    <property type="match status" value="1"/>
</dbReference>
<feature type="active site" description="Proton donor" evidence="7">
    <location>
        <position position="356"/>
    </location>
</feature>
<evidence type="ECO:0000256" key="2">
    <source>
        <dbReference type="ARBA" id="ARBA00022793"/>
    </source>
</evidence>
<evidence type="ECO:0000256" key="8">
    <source>
        <dbReference type="RuleBase" id="RU003738"/>
    </source>
</evidence>
<evidence type="ECO:0000313" key="11">
    <source>
        <dbReference type="Proteomes" id="UP000013782"/>
    </source>
</evidence>
<feature type="binding site" evidence="5">
    <location>
        <begin position="285"/>
        <end position="288"/>
    </location>
    <ligand>
        <name>pyridoxal 5'-phosphate</name>
        <dbReference type="ChEBI" id="CHEBI:597326"/>
    </ligand>
</feature>
<accession>R2SYK5</accession>
<dbReference type="UniPathway" id="UPA00034">
    <property type="reaction ID" value="UER00027"/>
</dbReference>
<dbReference type="AlphaFoldDB" id="R2SYK5"/>